<evidence type="ECO:0000313" key="1">
    <source>
        <dbReference type="EMBL" id="KAL2273297.1"/>
    </source>
</evidence>
<comment type="caution">
    <text evidence="1">The sequence shown here is derived from an EMBL/GenBank/DDBJ whole genome shotgun (WGS) entry which is preliminary data.</text>
</comment>
<evidence type="ECO:0000313" key="2">
    <source>
        <dbReference type="Proteomes" id="UP001600888"/>
    </source>
</evidence>
<name>A0ABR4DSN3_9PEZI</name>
<dbReference type="Proteomes" id="UP001600888">
    <property type="component" value="Unassembled WGS sequence"/>
</dbReference>
<gene>
    <name evidence="1" type="ORF">FJTKL_04809</name>
</gene>
<protein>
    <submittedName>
        <fullName evidence="1">Uncharacterized protein</fullName>
    </submittedName>
</protein>
<keyword evidence="2" id="KW-1185">Reference proteome</keyword>
<organism evidence="1 2">
    <name type="scientific">Diaporthe vaccinii</name>
    <dbReference type="NCBI Taxonomy" id="105482"/>
    <lineage>
        <taxon>Eukaryota</taxon>
        <taxon>Fungi</taxon>
        <taxon>Dikarya</taxon>
        <taxon>Ascomycota</taxon>
        <taxon>Pezizomycotina</taxon>
        <taxon>Sordariomycetes</taxon>
        <taxon>Sordariomycetidae</taxon>
        <taxon>Diaporthales</taxon>
        <taxon>Diaporthaceae</taxon>
        <taxon>Diaporthe</taxon>
        <taxon>Diaporthe eres species complex</taxon>
    </lineage>
</organism>
<accession>A0ABR4DSN3</accession>
<reference evidence="1 2" key="1">
    <citation type="submission" date="2024-03" db="EMBL/GenBank/DDBJ databases">
        <title>A high-quality draft genome sequence of Diaporthe vaccinii, a causative agent of upright dieback and viscid rot disease in cranberry plants.</title>
        <authorList>
            <person name="Sarrasin M."/>
            <person name="Lang B.F."/>
            <person name="Burger G."/>
        </authorList>
    </citation>
    <scope>NUCLEOTIDE SEQUENCE [LARGE SCALE GENOMIC DNA]</scope>
    <source>
        <strain evidence="1 2">IS7</strain>
    </source>
</reference>
<dbReference type="EMBL" id="JBAWTH010000191">
    <property type="protein sequence ID" value="KAL2273297.1"/>
    <property type="molecule type" value="Genomic_DNA"/>
</dbReference>
<proteinExistence type="predicted"/>
<sequence length="659" mass="68138">MLWQPLVVYKCCTAALKVSRLLLAASYIGFSFTSLPDKGGLYKLEYFLKAPIKPPVLASWPDPHLTQLDSPLVEAVDVPDGALREREVLVVDNERAQLGRTNVAADQHARRGPVSKEDLVGRQVVRRALSLDLLHGLADHQGLGLRKIVGGKHLLVQVVGDGVVRLGSQDEVGGNQLGALVDELEERVLGVGAGLAEEDGTGRVLGRSAVRGGGLAVGLHGELLEVGGEAVEILVETVTKAVSKESGQGLGGLNLRSDQVCLGVVKVAVPDTQETTDGRDVVLESCRAEVLVHLVRTSQELLKVVVADVERDGEANCAPDGVPPTDPALETEHVLAVDAELGDLGFVGGQGHEVLRDVALATCLLEEPALCRVGVGGGLSGGEGLGGDQEEGCLGVSVGEGLCDVGAVNVGHKVQGLVLSTVVLKGLGDHDRTPIGTMSALISCISMSITTSVVVVTARVEAGHVAPGYGGVSHLQVRSTNTNIDNGGQLLACEALPLSAAHLLGELLHVSQDVVDATLGSHDIHAIDFQIPRLALETNVPQSSMVYGTVLGEVDLLAIEHGVTLLLNAGLGGQLGQEIQGVIGQEVLGEVEDNVCGVAGGGDRAGQGEGAGELFEALGVRSEGLLEHEGLAYCVAVLLELTPRGKAACLGHCGFAWGG</sequence>